<proteinExistence type="predicted"/>
<dbReference type="GO" id="GO:0042026">
    <property type="term" value="P:protein refolding"/>
    <property type="evidence" value="ECO:0007669"/>
    <property type="project" value="TreeGrafter"/>
</dbReference>
<dbReference type="Gene3D" id="3.55.30.10">
    <property type="entry name" value="Hsp33 domain"/>
    <property type="match status" value="1"/>
</dbReference>
<dbReference type="InterPro" id="IPR000397">
    <property type="entry name" value="Heat_shock_Hsp33"/>
</dbReference>
<dbReference type="InterPro" id="IPR016154">
    <property type="entry name" value="Heat_shock_Hsp33_C"/>
</dbReference>
<evidence type="ECO:0000256" key="3">
    <source>
        <dbReference type="ARBA" id="ARBA00023157"/>
    </source>
</evidence>
<keyword evidence="3" id="KW-1015">Disulfide bond</keyword>
<evidence type="ECO:0000256" key="5">
    <source>
        <dbReference type="ARBA" id="ARBA00023284"/>
    </source>
</evidence>
<dbReference type="InterPro" id="IPR023212">
    <property type="entry name" value="Hsp33_helix_hairpin_bin_dom_sf"/>
</dbReference>
<dbReference type="EMBL" id="SSOD01000003">
    <property type="protein sequence ID" value="THF63359.1"/>
    <property type="molecule type" value="Genomic_DNA"/>
</dbReference>
<dbReference type="GO" id="GO:0051082">
    <property type="term" value="F:unfolded protein binding"/>
    <property type="evidence" value="ECO:0007669"/>
    <property type="project" value="InterPro"/>
</dbReference>
<dbReference type="PANTHER" id="PTHR30111:SF1">
    <property type="entry name" value="33 KDA CHAPERONIN"/>
    <property type="match status" value="1"/>
</dbReference>
<keyword evidence="7" id="KW-1185">Reference proteome</keyword>
<dbReference type="GO" id="GO:0005737">
    <property type="term" value="C:cytoplasm"/>
    <property type="evidence" value="ECO:0007669"/>
    <property type="project" value="InterPro"/>
</dbReference>
<evidence type="ECO:0000313" key="6">
    <source>
        <dbReference type="EMBL" id="THF63359.1"/>
    </source>
</evidence>
<dbReference type="Proteomes" id="UP000307956">
    <property type="component" value="Unassembled WGS sequence"/>
</dbReference>
<dbReference type="PANTHER" id="PTHR30111">
    <property type="entry name" value="33 KDA CHAPERONIN"/>
    <property type="match status" value="1"/>
</dbReference>
<comment type="caution">
    <text evidence="6">The sequence shown here is derived from an EMBL/GenBank/DDBJ whole genome shotgun (WGS) entry which is preliminary data.</text>
</comment>
<accession>A0A4S4ATU8</accession>
<protein>
    <submittedName>
        <fullName evidence="6">Hsp33 family molecular chaperone HslO</fullName>
    </submittedName>
</protein>
<dbReference type="Pfam" id="PF01430">
    <property type="entry name" value="HSP33"/>
    <property type="match status" value="1"/>
</dbReference>
<keyword evidence="4" id="KW-0143">Chaperone</keyword>
<reference evidence="6 7" key="1">
    <citation type="submission" date="2019-04" db="EMBL/GenBank/DDBJ databases">
        <title>Azoarcus rhizosphaerae sp. nov. isolated from rhizosphere of Ficus religiosa.</title>
        <authorList>
            <person name="Lin S.-Y."/>
            <person name="Hameed A."/>
            <person name="Hsu Y.-H."/>
            <person name="Young C.-C."/>
        </authorList>
    </citation>
    <scope>NUCLEOTIDE SEQUENCE [LARGE SCALE GENOMIC DNA]</scope>
    <source>
        <strain evidence="6 7">CC-YHH848</strain>
    </source>
</reference>
<keyword evidence="5" id="KW-0676">Redox-active center</keyword>
<evidence type="ECO:0000313" key="7">
    <source>
        <dbReference type="Proteomes" id="UP000307956"/>
    </source>
</evidence>
<dbReference type="CDD" id="cd00498">
    <property type="entry name" value="Hsp33"/>
    <property type="match status" value="1"/>
</dbReference>
<dbReference type="SUPFAM" id="SSF64397">
    <property type="entry name" value="Hsp33 domain"/>
    <property type="match status" value="1"/>
</dbReference>
<evidence type="ECO:0000256" key="2">
    <source>
        <dbReference type="ARBA" id="ARBA00022833"/>
    </source>
</evidence>
<dbReference type="InterPro" id="IPR016153">
    <property type="entry name" value="Heat_shock_Hsp33_N"/>
</dbReference>
<dbReference type="GO" id="GO:0044183">
    <property type="term" value="F:protein folding chaperone"/>
    <property type="evidence" value="ECO:0007669"/>
    <property type="project" value="TreeGrafter"/>
</dbReference>
<keyword evidence="1" id="KW-0963">Cytoplasm</keyword>
<dbReference type="SUPFAM" id="SSF118352">
    <property type="entry name" value="HSP33 redox switch-like"/>
    <property type="match status" value="1"/>
</dbReference>
<dbReference type="OrthoDB" id="9793753at2"/>
<evidence type="ECO:0000256" key="1">
    <source>
        <dbReference type="ARBA" id="ARBA00022490"/>
    </source>
</evidence>
<keyword evidence="2" id="KW-0862">Zinc</keyword>
<gene>
    <name evidence="6" type="ORF">E6O51_04650</name>
</gene>
<organism evidence="6 7">
    <name type="scientific">Pseudothauera rhizosphaerae</name>
    <dbReference type="NCBI Taxonomy" id="2565932"/>
    <lineage>
        <taxon>Bacteria</taxon>
        <taxon>Pseudomonadati</taxon>
        <taxon>Pseudomonadota</taxon>
        <taxon>Betaproteobacteria</taxon>
        <taxon>Rhodocyclales</taxon>
        <taxon>Zoogloeaceae</taxon>
        <taxon>Pseudothauera</taxon>
    </lineage>
</organism>
<dbReference type="Gene3D" id="1.10.287.480">
    <property type="entry name" value="helix hairpin bin"/>
    <property type="match status" value="1"/>
</dbReference>
<dbReference type="Gene3D" id="3.90.1280.10">
    <property type="entry name" value="HSP33 redox switch-like"/>
    <property type="match status" value="1"/>
</dbReference>
<dbReference type="PIRSF" id="PIRSF005261">
    <property type="entry name" value="Heat_shock_Hsp33"/>
    <property type="match status" value="1"/>
</dbReference>
<dbReference type="RefSeq" id="WP_136383810.1">
    <property type="nucleotide sequence ID" value="NZ_SSOD01000003.1"/>
</dbReference>
<name>A0A4S4ATU8_9RHOO</name>
<sequence length="283" mass="30921">MPASYVQPFLLDKLDIRGALVRLEDVWQALQAGRDYPLAVAALLGQMSAIAALITANLKQPGRLTFQIQGHGPVGLLVVDCNAQLNLRGYARIDAPAAGRHLDELVGDGRLQLTLDVEGLDQPYQSVVPLEGDSIAATFEHYLAQSEQQPAGLWLANDGNAAVALFLQKMPGADGKDLDGWDRVHHLARTVRPDELLGLAPEQLLGLLFAEEDVRLFDPRPVIHHWPPDRDKVAGMLLGLGEEEVRAILAEHGEVVVKDDLTNHSYRFDAADVDALFQPPTLH</sequence>
<evidence type="ECO:0000256" key="4">
    <source>
        <dbReference type="ARBA" id="ARBA00023186"/>
    </source>
</evidence>
<dbReference type="AlphaFoldDB" id="A0A4S4ATU8"/>